<dbReference type="InterPro" id="IPR052708">
    <property type="entry name" value="PxpC"/>
</dbReference>
<keyword evidence="6" id="KW-1185">Reference proteome</keyword>
<gene>
    <name evidence="5" type="ORF">FCL42_03855</name>
</gene>
<name>A0A4U1BTY9_9GAMM</name>
<evidence type="ECO:0000259" key="4">
    <source>
        <dbReference type="SMART" id="SM00797"/>
    </source>
</evidence>
<keyword evidence="3" id="KW-0067">ATP-binding</keyword>
<evidence type="ECO:0000313" key="5">
    <source>
        <dbReference type="EMBL" id="TKB57418.1"/>
    </source>
</evidence>
<reference evidence="5 6" key="1">
    <citation type="submission" date="2019-04" db="EMBL/GenBank/DDBJ databases">
        <authorList>
            <person name="Hwang J.C."/>
        </authorList>
    </citation>
    <scope>NUCLEOTIDE SEQUENCE [LARGE SCALE GENOMIC DNA]</scope>
    <source>
        <strain evidence="5 6">IMCC35002</strain>
    </source>
</reference>
<comment type="caution">
    <text evidence="5">The sequence shown here is derived from an EMBL/GenBank/DDBJ whole genome shotgun (WGS) entry which is preliminary data.</text>
</comment>
<evidence type="ECO:0000256" key="2">
    <source>
        <dbReference type="ARBA" id="ARBA00022801"/>
    </source>
</evidence>
<dbReference type="SMART" id="SM00797">
    <property type="entry name" value="AHS2"/>
    <property type="match status" value="1"/>
</dbReference>
<dbReference type="PANTHER" id="PTHR43309">
    <property type="entry name" value="5-OXOPROLINASE SUBUNIT C"/>
    <property type="match status" value="1"/>
</dbReference>
<dbReference type="AlphaFoldDB" id="A0A4U1BTY9"/>
<sequence>MTEPLVTIIEAGSFASIQDGGRFGYRHLGVPQCGVMDRAAFATLNHNLGNPLSRAAIELGPCSLTLSVNAPVTLSYQGSCHRLIHRRSNTSASKTLIPSSRITLDQGDTLELRYQGGSLYGYLGVRGRFALPKVLGSYCTDIQNGFGGFEGRTLKPGDQIPLTHTNLLDECTQGATRHYRPKPISRCRVIVNEPRLWPLLAKGQLTLLPQLSRMGLKLGLSKLHQSGLALAADEGERETKLSQLSQMLGRAASIPIFPGAIQLPPDGNPVILMRDCQTSGGYPVIGYVIERDLNPLCQLLPGSVIELHPIETATANALWSTNHVDWQPQ</sequence>
<dbReference type="InterPro" id="IPR029000">
    <property type="entry name" value="Cyclophilin-like_dom_sf"/>
</dbReference>
<dbReference type="InterPro" id="IPR003778">
    <property type="entry name" value="CT_A_B"/>
</dbReference>
<dbReference type="EMBL" id="SWCJ01000002">
    <property type="protein sequence ID" value="TKB57418.1"/>
    <property type="molecule type" value="Genomic_DNA"/>
</dbReference>
<accession>A0A4U1BTY9</accession>
<organism evidence="5 6">
    <name type="scientific">Ferrimonas aestuarii</name>
    <dbReference type="NCBI Taxonomy" id="2569539"/>
    <lineage>
        <taxon>Bacteria</taxon>
        <taxon>Pseudomonadati</taxon>
        <taxon>Pseudomonadota</taxon>
        <taxon>Gammaproteobacteria</taxon>
        <taxon>Alteromonadales</taxon>
        <taxon>Ferrimonadaceae</taxon>
        <taxon>Ferrimonas</taxon>
    </lineage>
</organism>
<dbReference type="GO" id="GO:0016787">
    <property type="term" value="F:hydrolase activity"/>
    <property type="evidence" value="ECO:0007669"/>
    <property type="project" value="UniProtKB-KW"/>
</dbReference>
<evidence type="ECO:0000313" key="6">
    <source>
        <dbReference type="Proteomes" id="UP000305675"/>
    </source>
</evidence>
<dbReference type="Proteomes" id="UP000305675">
    <property type="component" value="Unassembled WGS sequence"/>
</dbReference>
<feature type="domain" description="Carboxyltransferase" evidence="4">
    <location>
        <begin position="27"/>
        <end position="325"/>
    </location>
</feature>
<dbReference type="RefSeq" id="WP_136862064.1">
    <property type="nucleotide sequence ID" value="NZ_SWCJ01000002.1"/>
</dbReference>
<protein>
    <recommendedName>
        <fullName evidence="4">Carboxyltransferase domain-containing protein</fullName>
    </recommendedName>
</protein>
<evidence type="ECO:0000256" key="1">
    <source>
        <dbReference type="ARBA" id="ARBA00022741"/>
    </source>
</evidence>
<dbReference type="Gene3D" id="2.40.100.10">
    <property type="entry name" value="Cyclophilin-like"/>
    <property type="match status" value="1"/>
</dbReference>
<dbReference type="GO" id="GO:0005524">
    <property type="term" value="F:ATP binding"/>
    <property type="evidence" value="ECO:0007669"/>
    <property type="project" value="UniProtKB-KW"/>
</dbReference>
<evidence type="ECO:0000256" key="3">
    <source>
        <dbReference type="ARBA" id="ARBA00022840"/>
    </source>
</evidence>
<keyword evidence="2" id="KW-0378">Hydrolase</keyword>
<dbReference type="Pfam" id="PF02626">
    <property type="entry name" value="CT_A_B"/>
    <property type="match status" value="1"/>
</dbReference>
<dbReference type="PANTHER" id="PTHR43309:SF3">
    <property type="entry name" value="5-OXOPROLINASE SUBUNIT C"/>
    <property type="match status" value="1"/>
</dbReference>
<proteinExistence type="predicted"/>
<dbReference type="OrthoDB" id="9768696at2"/>
<keyword evidence="1" id="KW-0547">Nucleotide-binding</keyword>